<dbReference type="InterPro" id="IPR001708">
    <property type="entry name" value="YidC/ALB3/OXA1/COX18"/>
</dbReference>
<evidence type="ECO:0000256" key="10">
    <source>
        <dbReference type="SAM" id="Phobius"/>
    </source>
</evidence>
<keyword evidence="8" id="KW-0143">Chaperone</keyword>
<dbReference type="Proteomes" id="UP000034175">
    <property type="component" value="Unassembled WGS sequence"/>
</dbReference>
<keyword evidence="4 9" id="KW-0812">Transmembrane</keyword>
<evidence type="ECO:0000256" key="3">
    <source>
        <dbReference type="ARBA" id="ARBA00022475"/>
    </source>
</evidence>
<keyword evidence="7 10" id="KW-0472">Membrane</keyword>
<dbReference type="PATRIC" id="fig|1619042.3.peg.148"/>
<evidence type="ECO:0000256" key="4">
    <source>
        <dbReference type="ARBA" id="ARBA00022692"/>
    </source>
</evidence>
<organism evidence="12 13">
    <name type="scientific">Candidatus Magasanikbacteria bacterium GW2011_GWA2_46_17</name>
    <dbReference type="NCBI Taxonomy" id="1619042"/>
    <lineage>
        <taxon>Bacteria</taxon>
        <taxon>Candidatus Magasanikiibacteriota</taxon>
    </lineage>
</organism>
<keyword evidence="5" id="KW-0653">Protein transport</keyword>
<dbReference type="InterPro" id="IPR047196">
    <property type="entry name" value="YidC_ALB_C"/>
</dbReference>
<keyword evidence="6 10" id="KW-1133">Transmembrane helix</keyword>
<dbReference type="InterPro" id="IPR028055">
    <property type="entry name" value="YidC/Oxa/ALB_C"/>
</dbReference>
<evidence type="ECO:0000256" key="1">
    <source>
        <dbReference type="ARBA" id="ARBA00004651"/>
    </source>
</evidence>
<accession>A0A0G1RB75</accession>
<evidence type="ECO:0000256" key="2">
    <source>
        <dbReference type="ARBA" id="ARBA00022448"/>
    </source>
</evidence>
<reference evidence="12 13" key="1">
    <citation type="journal article" date="2015" name="Nature">
        <title>rRNA introns, odd ribosomes, and small enigmatic genomes across a large radiation of phyla.</title>
        <authorList>
            <person name="Brown C.T."/>
            <person name="Hug L.A."/>
            <person name="Thomas B.C."/>
            <person name="Sharon I."/>
            <person name="Castelle C.J."/>
            <person name="Singh A."/>
            <person name="Wilkins M.J."/>
            <person name="Williams K.H."/>
            <person name="Banfield J.F."/>
        </authorList>
    </citation>
    <scope>NUCLEOTIDE SEQUENCE [LARGE SCALE GENOMIC DNA]</scope>
</reference>
<dbReference type="GO" id="GO:0032977">
    <property type="term" value="F:membrane insertase activity"/>
    <property type="evidence" value="ECO:0007669"/>
    <property type="project" value="InterPro"/>
</dbReference>
<feature type="transmembrane region" description="Helical" evidence="10">
    <location>
        <begin position="95"/>
        <end position="116"/>
    </location>
</feature>
<gene>
    <name evidence="12" type="ORF">UX39_C0002G0047</name>
</gene>
<dbReference type="GO" id="GO:0015031">
    <property type="term" value="P:protein transport"/>
    <property type="evidence" value="ECO:0007669"/>
    <property type="project" value="UniProtKB-KW"/>
</dbReference>
<keyword evidence="3" id="KW-1003">Cell membrane</keyword>
<comment type="subcellular location">
    <subcellularLocation>
        <location evidence="1">Cell membrane</location>
        <topology evidence="1">Multi-pass membrane protein</topology>
    </subcellularLocation>
    <subcellularLocation>
        <location evidence="9">Membrane</location>
        <topology evidence="9">Multi-pass membrane protein</topology>
    </subcellularLocation>
</comment>
<comment type="caution">
    <text evidence="12">The sequence shown here is derived from an EMBL/GenBank/DDBJ whole genome shotgun (WGS) entry which is preliminary data.</text>
</comment>
<dbReference type="AlphaFoldDB" id="A0A0G1RB75"/>
<dbReference type="PANTHER" id="PTHR12428:SF65">
    <property type="entry name" value="CYTOCHROME C OXIDASE ASSEMBLY PROTEIN COX18, MITOCHONDRIAL"/>
    <property type="match status" value="1"/>
</dbReference>
<evidence type="ECO:0000313" key="12">
    <source>
        <dbReference type="EMBL" id="KKU27268.1"/>
    </source>
</evidence>
<sequence>MFTDLFNTILYNPILNALIGIYNVIPWHDFGLSVVIITLLIKIILYPLTASSLKSQKALQDLQPKMQELKEKHKGNQQAIAQETMKLYKANNVNPLSSCLPLLVQLPILLALYWALRDGIATVDPARLYSFIEYPGEINPLAFGFLQLSAPSYVLAVLAGLAQYAQARMLSHKKGPHVPGAKDENMMAMMNKQMLYVMPVVTVLIGASLPAALTLYWFISTVLTWLQQILLWKKQGKPGVSQVS</sequence>
<dbReference type="GO" id="GO:0051205">
    <property type="term" value="P:protein insertion into membrane"/>
    <property type="evidence" value="ECO:0007669"/>
    <property type="project" value="TreeGrafter"/>
</dbReference>
<evidence type="ECO:0000259" key="11">
    <source>
        <dbReference type="Pfam" id="PF02096"/>
    </source>
</evidence>
<dbReference type="NCBIfam" id="TIGR03592">
    <property type="entry name" value="yidC_oxa1_cterm"/>
    <property type="match status" value="1"/>
</dbReference>
<feature type="transmembrane region" description="Helical" evidence="10">
    <location>
        <begin position="30"/>
        <end position="48"/>
    </location>
</feature>
<keyword evidence="2" id="KW-0813">Transport</keyword>
<feature type="domain" description="Membrane insertase YidC/Oxa/ALB C-terminal" evidence="11">
    <location>
        <begin position="30"/>
        <end position="231"/>
    </location>
</feature>
<protein>
    <submittedName>
        <fullName evidence="12">Membrane protein insertase, YidC/Oxa1 family</fullName>
    </submittedName>
</protein>
<evidence type="ECO:0000256" key="8">
    <source>
        <dbReference type="ARBA" id="ARBA00023186"/>
    </source>
</evidence>
<dbReference type="CDD" id="cd20070">
    <property type="entry name" value="5TM_YidC_Alb3"/>
    <property type="match status" value="1"/>
</dbReference>
<feature type="transmembrane region" description="Helical" evidence="10">
    <location>
        <begin position="195"/>
        <end position="219"/>
    </location>
</feature>
<proteinExistence type="inferred from homology"/>
<evidence type="ECO:0000256" key="9">
    <source>
        <dbReference type="RuleBase" id="RU003945"/>
    </source>
</evidence>
<comment type="similarity">
    <text evidence="9">Belongs to the OXA1/ALB3/YidC family.</text>
</comment>
<name>A0A0G1RB75_9BACT</name>
<feature type="transmembrane region" description="Helical" evidence="10">
    <location>
        <begin position="141"/>
        <end position="164"/>
    </location>
</feature>
<dbReference type="EMBL" id="LCMA01000002">
    <property type="protein sequence ID" value="KKU27268.1"/>
    <property type="molecule type" value="Genomic_DNA"/>
</dbReference>
<dbReference type="PANTHER" id="PTHR12428">
    <property type="entry name" value="OXA1"/>
    <property type="match status" value="1"/>
</dbReference>
<evidence type="ECO:0000256" key="5">
    <source>
        <dbReference type="ARBA" id="ARBA00022927"/>
    </source>
</evidence>
<evidence type="ECO:0000313" key="13">
    <source>
        <dbReference type="Proteomes" id="UP000034175"/>
    </source>
</evidence>
<evidence type="ECO:0000256" key="6">
    <source>
        <dbReference type="ARBA" id="ARBA00022989"/>
    </source>
</evidence>
<evidence type="ECO:0000256" key="7">
    <source>
        <dbReference type="ARBA" id="ARBA00023136"/>
    </source>
</evidence>
<dbReference type="GO" id="GO:0005886">
    <property type="term" value="C:plasma membrane"/>
    <property type="evidence" value="ECO:0007669"/>
    <property type="project" value="UniProtKB-SubCell"/>
</dbReference>
<dbReference type="Pfam" id="PF02096">
    <property type="entry name" value="60KD_IMP"/>
    <property type="match status" value="1"/>
</dbReference>